<sequence length="328" mass="36170">MWYRRLVSGHFNEYESRQELSIGPDTDTSIPIENVIEYRYFSRICVENNLEIERRNIGGESTSGGVSGATTEKVSLSVKEGDSVTLQTDVNTNQHGRIRWYYDGTRIAEINRDPNKTCTDVQCKEGTERFRGRLKLDHQTGSLTVMNIRTTDAGDYDQIISGNNNDNSKKNFNVSVHGVSAAEQDEVKKEGENITLYTGVIKNPNDVITWYFNNILIAGDQSKTGSLTIMNITNTDSGRYQLQINSSRFSIVRNFTLTIPVVSPPSTAAGENAAVIGGAIVGGVLLIAVKENEEAEKFLPGPNDNHMNVFNGETAHHSNQQSASTPAT</sequence>
<dbReference type="InterPro" id="IPR013106">
    <property type="entry name" value="Ig_V-set"/>
</dbReference>
<dbReference type="Pfam" id="PF07686">
    <property type="entry name" value="V-set"/>
    <property type="match status" value="1"/>
</dbReference>
<accession>A0ABQ8L8Y1</accession>
<reference evidence="3 4" key="1">
    <citation type="submission" date="2022-01" db="EMBL/GenBank/DDBJ databases">
        <title>A high-quality chromosome-level genome assembly of rohu carp, Labeo rohita.</title>
        <authorList>
            <person name="Arick M.A. II"/>
            <person name="Hsu C.-Y."/>
            <person name="Magbanua Z."/>
            <person name="Pechanova O."/>
            <person name="Grover C."/>
            <person name="Miller E."/>
            <person name="Thrash A."/>
            <person name="Ezzel L."/>
            <person name="Alam S."/>
            <person name="Benzie J."/>
            <person name="Hamilton M."/>
            <person name="Karsi A."/>
            <person name="Lawrence M.L."/>
            <person name="Peterson D.G."/>
        </authorList>
    </citation>
    <scope>NUCLEOTIDE SEQUENCE [LARGE SCALE GENOMIC DNA]</scope>
    <source>
        <strain evidence="4">BAU-BD-2019</strain>
        <tissue evidence="3">Blood</tissue>
    </source>
</reference>
<feature type="domain" description="Immunoglobulin" evidence="2">
    <location>
        <begin position="183"/>
        <end position="260"/>
    </location>
</feature>
<organism evidence="3 4">
    <name type="scientific">Labeo rohita</name>
    <name type="common">Indian major carp</name>
    <name type="synonym">Cyprinus rohita</name>
    <dbReference type="NCBI Taxonomy" id="84645"/>
    <lineage>
        <taxon>Eukaryota</taxon>
        <taxon>Metazoa</taxon>
        <taxon>Chordata</taxon>
        <taxon>Craniata</taxon>
        <taxon>Vertebrata</taxon>
        <taxon>Euteleostomi</taxon>
        <taxon>Actinopterygii</taxon>
        <taxon>Neopterygii</taxon>
        <taxon>Teleostei</taxon>
        <taxon>Ostariophysi</taxon>
        <taxon>Cypriniformes</taxon>
        <taxon>Cyprinidae</taxon>
        <taxon>Labeoninae</taxon>
        <taxon>Labeonini</taxon>
        <taxon>Labeo</taxon>
    </lineage>
</organism>
<dbReference type="InterPro" id="IPR003599">
    <property type="entry name" value="Ig_sub"/>
</dbReference>
<dbReference type="PANTHER" id="PTHR21063">
    <property type="entry name" value="LFA-3"/>
    <property type="match status" value="1"/>
</dbReference>
<evidence type="ECO:0000313" key="4">
    <source>
        <dbReference type="Proteomes" id="UP000830375"/>
    </source>
</evidence>
<dbReference type="Pfam" id="PF13927">
    <property type="entry name" value="Ig_3"/>
    <property type="match status" value="1"/>
</dbReference>
<feature type="domain" description="Immunoglobulin" evidence="2">
    <location>
        <begin position="73"/>
        <end position="177"/>
    </location>
</feature>
<name>A0ABQ8L8Y1_LABRO</name>
<dbReference type="EMBL" id="JACTAM010000763">
    <property type="protein sequence ID" value="KAI2646894.1"/>
    <property type="molecule type" value="Genomic_DNA"/>
</dbReference>
<dbReference type="SUPFAM" id="SSF48726">
    <property type="entry name" value="Immunoglobulin"/>
    <property type="match status" value="2"/>
</dbReference>
<keyword evidence="4" id="KW-1185">Reference proteome</keyword>
<evidence type="ECO:0000256" key="1">
    <source>
        <dbReference type="SAM" id="MobiDB-lite"/>
    </source>
</evidence>
<dbReference type="InterPro" id="IPR013783">
    <property type="entry name" value="Ig-like_fold"/>
</dbReference>
<dbReference type="PANTHER" id="PTHR21063:SF4">
    <property type="entry name" value="CD48 ANTIGEN-RELATED"/>
    <property type="match status" value="1"/>
</dbReference>
<proteinExistence type="predicted"/>
<dbReference type="SMART" id="SM00409">
    <property type="entry name" value="IG"/>
    <property type="match status" value="2"/>
</dbReference>
<gene>
    <name evidence="3" type="ORF">H4Q32_025545</name>
</gene>
<feature type="compositionally biased region" description="Polar residues" evidence="1">
    <location>
        <begin position="317"/>
        <end position="328"/>
    </location>
</feature>
<comment type="caution">
    <text evidence="3">The sequence shown here is derived from an EMBL/GenBank/DDBJ whole genome shotgun (WGS) entry which is preliminary data.</text>
</comment>
<evidence type="ECO:0000313" key="3">
    <source>
        <dbReference type="EMBL" id="KAI2646894.1"/>
    </source>
</evidence>
<dbReference type="Proteomes" id="UP000830375">
    <property type="component" value="Unassembled WGS sequence"/>
</dbReference>
<feature type="region of interest" description="Disordered" evidence="1">
    <location>
        <begin position="300"/>
        <end position="328"/>
    </location>
</feature>
<evidence type="ECO:0000259" key="2">
    <source>
        <dbReference type="SMART" id="SM00409"/>
    </source>
</evidence>
<protein>
    <submittedName>
        <fullName evidence="3">Carcinoembryonic antigen-related cell adhesion molecule 6</fullName>
    </submittedName>
</protein>
<dbReference type="InterPro" id="IPR036179">
    <property type="entry name" value="Ig-like_dom_sf"/>
</dbReference>
<dbReference type="Gene3D" id="2.60.40.10">
    <property type="entry name" value="Immunoglobulins"/>
    <property type="match status" value="2"/>
</dbReference>